<evidence type="ECO:0000313" key="2">
    <source>
        <dbReference type="Proteomes" id="UP001324380"/>
    </source>
</evidence>
<evidence type="ECO:0008006" key="3">
    <source>
        <dbReference type="Google" id="ProtNLM"/>
    </source>
</evidence>
<dbReference type="RefSeq" id="WP_321561728.1">
    <property type="nucleotide sequence ID" value="NZ_CP139558.1"/>
</dbReference>
<proteinExistence type="predicted"/>
<reference evidence="1 2" key="1">
    <citation type="submission" date="2023-11" db="EMBL/GenBank/DDBJ databases">
        <title>Analysis of the Genomes of Mucilaginibacter gossypii cycad 4 and M. sabulilitoris SNA2: microbes with the potential for plant growth promotion.</title>
        <authorList>
            <person name="Hirsch A.M."/>
            <person name="Humm E."/>
            <person name="Rubbi M."/>
            <person name="Del Vecchio G."/>
            <person name="Ha S.M."/>
            <person name="Pellegrini M."/>
            <person name="Gunsalus R.P."/>
        </authorList>
    </citation>
    <scope>NUCLEOTIDE SEQUENCE [LARGE SCALE GENOMIC DNA]</scope>
    <source>
        <strain evidence="1 2">SNA2</strain>
    </source>
</reference>
<protein>
    <recommendedName>
        <fullName evidence="3">Leucine carboxyl methyltransferase</fullName>
    </recommendedName>
</protein>
<accession>A0ABZ0THC7</accession>
<name>A0ABZ0THC7_9SPHI</name>
<organism evidence="1 2">
    <name type="scientific">Mucilaginibacter sabulilitoris</name>
    <dbReference type="NCBI Taxonomy" id="1173583"/>
    <lineage>
        <taxon>Bacteria</taxon>
        <taxon>Pseudomonadati</taxon>
        <taxon>Bacteroidota</taxon>
        <taxon>Sphingobacteriia</taxon>
        <taxon>Sphingobacteriales</taxon>
        <taxon>Sphingobacteriaceae</taxon>
        <taxon>Mucilaginibacter</taxon>
    </lineage>
</organism>
<dbReference type="EMBL" id="CP139558">
    <property type="protein sequence ID" value="WPU92567.1"/>
    <property type="molecule type" value="Genomic_DNA"/>
</dbReference>
<keyword evidence="2" id="KW-1185">Reference proteome</keyword>
<evidence type="ECO:0000313" key="1">
    <source>
        <dbReference type="EMBL" id="WPU92567.1"/>
    </source>
</evidence>
<sequence length="294" mass="33665">MKDEASTIKNRDYSSISPSARSLLLLKGLTDIPFALEAARLISQPEPYIPDFSKGNIIFWARVLHFEARYKSINQLLWSLTAKNILELSSGFSFRGLDTVIDNDIHYIDTDLPNVIDIKQKLEEALISSNFTPKGKLETLPLNALNETDFLNIINHFPEGEIAIVNEGLLVYLDIDEKRKLCQNIRTVLQKRGGYWITADIYIKSERKMPELRVNDQLDQFLKEHNTERNKFNSFAEAEFFFKSEGLVIDQEAEPGYHSASSLKYLMAVTTEEQRASLSKSGRTRATWRLKLAE</sequence>
<dbReference type="Proteomes" id="UP001324380">
    <property type="component" value="Chromosome"/>
</dbReference>
<dbReference type="Gene3D" id="3.40.50.150">
    <property type="entry name" value="Vaccinia Virus protein VP39"/>
    <property type="match status" value="1"/>
</dbReference>
<gene>
    <name evidence="1" type="ORF">SNE25_24905</name>
</gene>
<dbReference type="SUPFAM" id="SSF53335">
    <property type="entry name" value="S-adenosyl-L-methionine-dependent methyltransferases"/>
    <property type="match status" value="1"/>
</dbReference>
<dbReference type="InterPro" id="IPR029063">
    <property type="entry name" value="SAM-dependent_MTases_sf"/>
</dbReference>